<evidence type="ECO:0000313" key="1">
    <source>
        <dbReference type="EMBL" id="KAA6371863.1"/>
    </source>
</evidence>
<comment type="caution">
    <text evidence="1">The sequence shown here is derived from an EMBL/GenBank/DDBJ whole genome shotgun (WGS) entry which is preliminary data.</text>
</comment>
<name>A0A5J4UNG2_9EUKA</name>
<reference evidence="1 2" key="1">
    <citation type="submission" date="2019-03" db="EMBL/GenBank/DDBJ databases">
        <title>Single cell metagenomics reveals metabolic interactions within the superorganism composed of flagellate Streblomastix strix and complex community of Bacteroidetes bacteria on its surface.</title>
        <authorList>
            <person name="Treitli S.C."/>
            <person name="Kolisko M."/>
            <person name="Husnik F."/>
            <person name="Keeling P."/>
            <person name="Hampl V."/>
        </authorList>
    </citation>
    <scope>NUCLEOTIDE SEQUENCE [LARGE SCALE GENOMIC DNA]</scope>
    <source>
        <strain evidence="1">ST1C</strain>
    </source>
</reference>
<dbReference type="AlphaFoldDB" id="A0A5J4UNG2"/>
<evidence type="ECO:0000313" key="2">
    <source>
        <dbReference type="Proteomes" id="UP000324800"/>
    </source>
</evidence>
<protein>
    <submittedName>
        <fullName evidence="1">Uncharacterized protein</fullName>
    </submittedName>
</protein>
<gene>
    <name evidence="1" type="ORF">EZS28_032609</name>
</gene>
<accession>A0A5J4UNG2</accession>
<proteinExistence type="predicted"/>
<dbReference type="EMBL" id="SNRW01014091">
    <property type="protein sequence ID" value="KAA6371863.1"/>
    <property type="molecule type" value="Genomic_DNA"/>
</dbReference>
<feature type="non-terminal residue" evidence="1">
    <location>
        <position position="1"/>
    </location>
</feature>
<organism evidence="1 2">
    <name type="scientific">Streblomastix strix</name>
    <dbReference type="NCBI Taxonomy" id="222440"/>
    <lineage>
        <taxon>Eukaryota</taxon>
        <taxon>Metamonada</taxon>
        <taxon>Preaxostyla</taxon>
        <taxon>Oxymonadida</taxon>
        <taxon>Streblomastigidae</taxon>
        <taxon>Streblomastix</taxon>
    </lineage>
</organism>
<sequence>QIYWDIINAIHLKGTIAAGYGGLP</sequence>
<dbReference type="Proteomes" id="UP000324800">
    <property type="component" value="Unassembled WGS sequence"/>
</dbReference>